<feature type="coiled-coil region" evidence="2">
    <location>
        <begin position="187"/>
        <end position="258"/>
    </location>
</feature>
<keyword evidence="1" id="KW-0804">Transcription</keyword>
<dbReference type="Gene3D" id="3.30.70.940">
    <property type="entry name" value="NusG, N-terminal domain"/>
    <property type="match status" value="1"/>
</dbReference>
<organism evidence="4 5">
    <name type="scientific">Planifilum fimeticola</name>
    <dbReference type="NCBI Taxonomy" id="201975"/>
    <lineage>
        <taxon>Bacteria</taxon>
        <taxon>Bacillati</taxon>
        <taxon>Bacillota</taxon>
        <taxon>Bacilli</taxon>
        <taxon>Bacillales</taxon>
        <taxon>Thermoactinomycetaceae</taxon>
        <taxon>Planifilum</taxon>
    </lineage>
</organism>
<keyword evidence="2" id="KW-0175">Coiled coil</keyword>
<keyword evidence="5" id="KW-1185">Reference proteome</keyword>
<dbReference type="Proteomes" id="UP000237797">
    <property type="component" value="Unassembled WGS sequence"/>
</dbReference>
<dbReference type="SUPFAM" id="SSF82679">
    <property type="entry name" value="N-utilization substance G protein NusG, N-terminal domain"/>
    <property type="match status" value="1"/>
</dbReference>
<evidence type="ECO:0000256" key="2">
    <source>
        <dbReference type="SAM" id="Coils"/>
    </source>
</evidence>
<dbReference type="Pfam" id="PF02357">
    <property type="entry name" value="NusG"/>
    <property type="match status" value="1"/>
</dbReference>
<dbReference type="AlphaFoldDB" id="A0A2T0LFB5"/>
<dbReference type="GO" id="GO:0006354">
    <property type="term" value="P:DNA-templated transcription elongation"/>
    <property type="evidence" value="ECO:0007669"/>
    <property type="project" value="InterPro"/>
</dbReference>
<reference evidence="4 5" key="1">
    <citation type="submission" date="2018-03" db="EMBL/GenBank/DDBJ databases">
        <title>Genomic Encyclopedia of Archaeal and Bacterial Type Strains, Phase II (KMG-II): from individual species to whole genera.</title>
        <authorList>
            <person name="Goeker M."/>
        </authorList>
    </citation>
    <scope>NUCLEOTIDE SEQUENCE [LARGE SCALE GENOMIC DNA]</scope>
    <source>
        <strain evidence="4 5">DSM 44946</strain>
    </source>
</reference>
<feature type="domain" description="NusG-like N-terminal" evidence="3">
    <location>
        <begin position="1"/>
        <end position="178"/>
    </location>
</feature>
<dbReference type="RefSeq" id="WP_106345006.1">
    <property type="nucleotide sequence ID" value="NZ_PVNE01000010.1"/>
</dbReference>
<protein>
    <submittedName>
        <fullName evidence="4">Transcription termination factor nusG</fullName>
    </submittedName>
</protein>
<evidence type="ECO:0000313" key="5">
    <source>
        <dbReference type="Proteomes" id="UP000237797"/>
    </source>
</evidence>
<accession>A0A2T0LFB5</accession>
<dbReference type="InterPro" id="IPR036735">
    <property type="entry name" value="NGN_dom_sf"/>
</dbReference>
<evidence type="ECO:0000313" key="4">
    <source>
        <dbReference type="EMBL" id="PRX40902.1"/>
    </source>
</evidence>
<comment type="caution">
    <text evidence="4">The sequence shown here is derived from an EMBL/GenBank/DDBJ whole genome shotgun (WGS) entry which is preliminary data.</text>
</comment>
<gene>
    <name evidence="4" type="ORF">CLV97_11094</name>
</gene>
<evidence type="ECO:0000259" key="3">
    <source>
        <dbReference type="SMART" id="SM00738"/>
    </source>
</evidence>
<evidence type="ECO:0000256" key="1">
    <source>
        <dbReference type="ARBA" id="ARBA00023163"/>
    </source>
</evidence>
<sequence length="309" mass="35985">MSSVFAVQVRTGQEIEAKQMLLTVLNRAGDRMVKAVYAMESVTHVLPDAQEDVPSTFDPDAVSYHLHLKRLNEYLGNLRMQYAELRKSAGQSAEQNTLRETYRESIRRVQSLIKTVKRNAKGRMKSVLPGYILVELLPNFHTLPATLWHLIKTTPNVIRVVSRNNIPEDQLKRFFETTEEEMEPVVQVAFEEEVRLVEDRIREARELLHQANTTDDIKKKKERFEAVEQESKTMVEQVNEIKENIDSSDSRLKRLVQQCKAFICRKKETFPVCLFEMVRHRLKQVRSNITTSEIVKEIVESLQYEVLVE</sequence>
<dbReference type="InterPro" id="IPR006645">
    <property type="entry name" value="NGN-like_dom"/>
</dbReference>
<dbReference type="EMBL" id="PVNE01000010">
    <property type="protein sequence ID" value="PRX40902.1"/>
    <property type="molecule type" value="Genomic_DNA"/>
</dbReference>
<dbReference type="SMART" id="SM00738">
    <property type="entry name" value="NGN"/>
    <property type="match status" value="1"/>
</dbReference>
<dbReference type="OrthoDB" id="2968902at2"/>
<proteinExistence type="predicted"/>
<name>A0A2T0LFB5_9BACL</name>